<accession>B8HYK7</accession>
<reference evidence="1" key="1">
    <citation type="submission" date="2009-01" db="EMBL/GenBank/DDBJ databases">
        <title>Complete sequence of chromosome Cyanothece sp. PCC 7425.</title>
        <authorList>
            <consortium name="US DOE Joint Genome Institute"/>
            <person name="Lucas S."/>
            <person name="Copeland A."/>
            <person name="Lapidus A."/>
            <person name="Glavina del Rio T."/>
            <person name="Dalin E."/>
            <person name="Tice H."/>
            <person name="Bruce D."/>
            <person name="Goodwin L."/>
            <person name="Pitluck S."/>
            <person name="Sims D."/>
            <person name="Meineke L."/>
            <person name="Brettin T."/>
            <person name="Detter J.C."/>
            <person name="Han C."/>
            <person name="Larimer F."/>
            <person name="Land M."/>
            <person name="Hauser L."/>
            <person name="Kyrpides N."/>
            <person name="Ovchinnikova G."/>
            <person name="Liberton M."/>
            <person name="Stoeckel J."/>
            <person name="Banerjee A."/>
            <person name="Singh A."/>
            <person name="Page L."/>
            <person name="Sato H."/>
            <person name="Zhao L."/>
            <person name="Sherman L."/>
            <person name="Pakrasi H."/>
            <person name="Richardson P."/>
        </authorList>
    </citation>
    <scope>NUCLEOTIDE SEQUENCE</scope>
    <source>
        <strain evidence="1">PCC 7425</strain>
    </source>
</reference>
<name>B8HYK7_CYAP4</name>
<evidence type="ECO:0000313" key="1">
    <source>
        <dbReference type="EMBL" id="ACL46661.1"/>
    </source>
</evidence>
<proteinExistence type="predicted"/>
<dbReference type="KEGG" id="cyn:Cyan7425_4351"/>
<dbReference type="OrthoDB" id="515811at2"/>
<dbReference type="EMBL" id="CP001344">
    <property type="protein sequence ID" value="ACL46661.1"/>
    <property type="molecule type" value="Genomic_DNA"/>
</dbReference>
<gene>
    <name evidence="1" type="ordered locus">Cyan7425_4351</name>
</gene>
<sequence length="102" mass="11796">MLISISDRRVGQVQTAIETALASYDHHPYRHSFTAPRLRQQLVKYVLQHLPLNLAEEDMASSMIQHLITEGIHHLMIENSPWTCQPMPHPYPDSEMPAHWFG</sequence>
<dbReference type="HOGENOM" id="CLU_168182_0_0_3"/>
<organism evidence="1">
    <name type="scientific">Cyanothece sp. (strain PCC 7425 / ATCC 29141)</name>
    <dbReference type="NCBI Taxonomy" id="395961"/>
    <lineage>
        <taxon>Bacteria</taxon>
        <taxon>Bacillati</taxon>
        <taxon>Cyanobacteriota</taxon>
        <taxon>Cyanophyceae</taxon>
        <taxon>Gomontiellales</taxon>
        <taxon>Cyanothecaceae</taxon>
        <taxon>Cyanothece</taxon>
    </lineage>
</organism>
<protein>
    <submittedName>
        <fullName evidence="1">Uncharacterized protein</fullName>
    </submittedName>
</protein>
<dbReference type="AlphaFoldDB" id="B8HYK7"/>